<organism evidence="1 2">
    <name type="scientific">Pristionchus mayeri</name>
    <dbReference type="NCBI Taxonomy" id="1317129"/>
    <lineage>
        <taxon>Eukaryota</taxon>
        <taxon>Metazoa</taxon>
        <taxon>Ecdysozoa</taxon>
        <taxon>Nematoda</taxon>
        <taxon>Chromadorea</taxon>
        <taxon>Rhabditida</taxon>
        <taxon>Rhabditina</taxon>
        <taxon>Diplogasteromorpha</taxon>
        <taxon>Diplogasteroidea</taxon>
        <taxon>Neodiplogasteridae</taxon>
        <taxon>Pristionchus</taxon>
    </lineage>
</organism>
<name>A0AAN5D3E8_9BILA</name>
<comment type="caution">
    <text evidence="1">The sequence shown here is derived from an EMBL/GenBank/DDBJ whole genome shotgun (WGS) entry which is preliminary data.</text>
</comment>
<proteinExistence type="predicted"/>
<evidence type="ECO:0000313" key="1">
    <source>
        <dbReference type="EMBL" id="GMR55367.1"/>
    </source>
</evidence>
<gene>
    <name evidence="1" type="ORF">PMAYCL1PPCAC_25562</name>
</gene>
<feature type="non-terminal residue" evidence="1">
    <location>
        <position position="1"/>
    </location>
</feature>
<accession>A0AAN5D3E8</accession>
<keyword evidence="2" id="KW-1185">Reference proteome</keyword>
<dbReference type="EMBL" id="BTRK01000005">
    <property type="protein sequence ID" value="GMR55367.1"/>
    <property type="molecule type" value="Genomic_DNA"/>
</dbReference>
<reference evidence="2" key="1">
    <citation type="submission" date="2022-10" db="EMBL/GenBank/DDBJ databases">
        <title>Genome assembly of Pristionchus species.</title>
        <authorList>
            <person name="Yoshida K."/>
            <person name="Sommer R.J."/>
        </authorList>
    </citation>
    <scope>NUCLEOTIDE SEQUENCE [LARGE SCALE GENOMIC DNA]</scope>
    <source>
        <strain evidence="2">RS5460</strain>
    </source>
</reference>
<feature type="non-terminal residue" evidence="1">
    <location>
        <position position="78"/>
    </location>
</feature>
<dbReference type="AlphaFoldDB" id="A0AAN5D3E8"/>
<evidence type="ECO:0000313" key="2">
    <source>
        <dbReference type="Proteomes" id="UP001328107"/>
    </source>
</evidence>
<sequence length="78" mass="9116">LVDDILDLHFFFVLLSELSEEHCGEEGRVDRQVLLGHSQFLLSNYQSDIPGIIRSTEHCTGHYDYNRESTHNQNKLER</sequence>
<dbReference type="Proteomes" id="UP001328107">
    <property type="component" value="Unassembled WGS sequence"/>
</dbReference>
<protein>
    <submittedName>
        <fullName evidence="1">Uncharacterized protein</fullName>
    </submittedName>
</protein>